<feature type="domain" description="MHYT" evidence="4">
    <location>
        <begin position="12"/>
        <end position="203"/>
    </location>
</feature>
<dbReference type="GO" id="GO:0016020">
    <property type="term" value="C:membrane"/>
    <property type="evidence" value="ECO:0007669"/>
    <property type="project" value="UniProtKB-UniRule"/>
</dbReference>
<name>A0A8J3GJM0_9HYPH</name>
<dbReference type="EMBL" id="BMZQ01000001">
    <property type="protein sequence ID" value="GHD07576.1"/>
    <property type="molecule type" value="Genomic_DNA"/>
</dbReference>
<keyword evidence="1" id="KW-1133">Transmembrane helix</keyword>
<dbReference type="InterPro" id="IPR043128">
    <property type="entry name" value="Rev_trsase/Diguanyl_cyclase"/>
</dbReference>
<dbReference type="InterPro" id="IPR035965">
    <property type="entry name" value="PAS-like_dom_sf"/>
</dbReference>
<dbReference type="Pfam" id="PF00563">
    <property type="entry name" value="EAL"/>
    <property type="match status" value="1"/>
</dbReference>
<dbReference type="PANTHER" id="PTHR44757">
    <property type="entry name" value="DIGUANYLATE CYCLASE DGCP"/>
    <property type="match status" value="1"/>
</dbReference>
<dbReference type="Pfam" id="PF00990">
    <property type="entry name" value="GGDEF"/>
    <property type="match status" value="1"/>
</dbReference>
<protein>
    <submittedName>
        <fullName evidence="5">Bifunctional diguanylate cyclase/phosphodiesterase</fullName>
    </submittedName>
</protein>
<dbReference type="SUPFAM" id="SSF141868">
    <property type="entry name" value="EAL domain-like"/>
    <property type="match status" value="1"/>
</dbReference>
<dbReference type="InterPro" id="IPR000014">
    <property type="entry name" value="PAS"/>
</dbReference>
<feature type="transmembrane region" description="Helical" evidence="1">
    <location>
        <begin position="175"/>
        <end position="197"/>
    </location>
</feature>
<dbReference type="PROSITE" id="PS50883">
    <property type="entry name" value="EAL"/>
    <property type="match status" value="1"/>
</dbReference>
<organism evidence="5 6">
    <name type="scientific">Tianweitania populi</name>
    <dbReference type="NCBI Taxonomy" id="1607949"/>
    <lineage>
        <taxon>Bacteria</taxon>
        <taxon>Pseudomonadati</taxon>
        <taxon>Pseudomonadota</taxon>
        <taxon>Alphaproteobacteria</taxon>
        <taxon>Hyphomicrobiales</taxon>
        <taxon>Phyllobacteriaceae</taxon>
        <taxon>Tianweitania</taxon>
    </lineage>
</organism>
<dbReference type="PANTHER" id="PTHR44757:SF2">
    <property type="entry name" value="BIOFILM ARCHITECTURE MAINTENANCE PROTEIN MBAA"/>
    <property type="match status" value="1"/>
</dbReference>
<feature type="transmembrane region" description="Helical" evidence="1">
    <location>
        <begin position="113"/>
        <end position="136"/>
    </location>
</feature>
<dbReference type="SMART" id="SM00052">
    <property type="entry name" value="EAL"/>
    <property type="match status" value="1"/>
</dbReference>
<feature type="domain" description="EAL" evidence="2">
    <location>
        <begin position="534"/>
        <end position="784"/>
    </location>
</feature>
<dbReference type="Pfam" id="PF12860">
    <property type="entry name" value="PAS_7"/>
    <property type="match status" value="1"/>
</dbReference>
<dbReference type="InterPro" id="IPR005330">
    <property type="entry name" value="MHYT_dom"/>
</dbReference>
<dbReference type="Gene3D" id="3.30.450.20">
    <property type="entry name" value="PAS domain"/>
    <property type="match status" value="1"/>
</dbReference>
<feature type="transmembrane region" description="Helical" evidence="1">
    <location>
        <begin position="209"/>
        <end position="231"/>
    </location>
</feature>
<evidence type="ECO:0000259" key="3">
    <source>
        <dbReference type="PROSITE" id="PS50887"/>
    </source>
</evidence>
<dbReference type="CDD" id="cd00130">
    <property type="entry name" value="PAS"/>
    <property type="match status" value="1"/>
</dbReference>
<keyword evidence="1" id="KW-0812">Transmembrane</keyword>
<dbReference type="Proteomes" id="UP000630142">
    <property type="component" value="Unassembled WGS sequence"/>
</dbReference>
<dbReference type="CDD" id="cd01949">
    <property type="entry name" value="GGDEF"/>
    <property type="match status" value="1"/>
</dbReference>
<reference evidence="5" key="1">
    <citation type="journal article" date="2014" name="Int. J. Syst. Evol. Microbiol.">
        <title>Complete genome sequence of Corynebacterium casei LMG S-19264T (=DSM 44701T), isolated from a smear-ripened cheese.</title>
        <authorList>
            <consortium name="US DOE Joint Genome Institute (JGI-PGF)"/>
            <person name="Walter F."/>
            <person name="Albersmeier A."/>
            <person name="Kalinowski J."/>
            <person name="Ruckert C."/>
        </authorList>
    </citation>
    <scope>NUCLEOTIDE SEQUENCE</scope>
    <source>
        <strain evidence="5">KCTC 42249</strain>
    </source>
</reference>
<sequence>MSASFLRLATEQSLGLVAAAILICLVGSWLLVGLLRRSARTRGTDRYWWLSATAVVAGVTVWTTHFLAMLGYRVDLAMNYDLDWTLLSIGISVLTVGVPLAATVFFPKRPIRITLGAIAGLGIGAMHFTGMAAIVGCLQTQSLPAAVLACLAGAVCYGTAMAITGRFHTRVVKTLLFTTGVCATHFIAISGVSLTQVPGFQTLEHLNPILGALTGGASLTLFAGAMISLIASKRLRIQERAHTTILATALDNMSNGLLFIGEDHRLRLFNDRFLKMFDISKGVVHRGMTVSELISVLAKSSSWDGQERQRITRRVQSVMKLAQSETFEHSFADGRLLEVVSGPVQGGVVITFDDKTAERQAQLRIEHMAYHDPLTALANRRALQERMEEGFAPKRRYKLLLVDLDRFKAVNDTFGHSVGDELLVAVAERIRDVTGGDDFVARYGGDELAVLVYGDLDLSMSVANNIVEAMSRPFLIQDFTLSIGCSIGMCCTDDAQDVTELMQRADLALYEAKHAGRGQASCYQSGMLEQIAARHQLEQDIKAAIEQRQFHLAYQPILSLHDDRIVGYEALIRWEHPTRGRVSPAEFIPFAEETGQIVAIGQWVLEEACREAACWADDQHVAVNISPVQFKSPSLRAHIVSALDRSGLPPHRLEIELTETALVADGQALAHILGEIRALGIKVAMDDFGTGYSSFAHLRDFPIDRIKIDRSFVASAVTDSHAMAVLRAITQLGQDMRVPTLAEGVETQEQLELVRRLGCDDVQGYLIGKPERLDTSSISQKKYA</sequence>
<reference evidence="5" key="2">
    <citation type="submission" date="2020-09" db="EMBL/GenBank/DDBJ databases">
        <authorList>
            <person name="Sun Q."/>
            <person name="Kim S."/>
        </authorList>
    </citation>
    <scope>NUCLEOTIDE SEQUENCE</scope>
    <source>
        <strain evidence="5">KCTC 42249</strain>
    </source>
</reference>
<dbReference type="SUPFAM" id="SSF55073">
    <property type="entry name" value="Nucleotide cyclase"/>
    <property type="match status" value="1"/>
</dbReference>
<dbReference type="Gene3D" id="3.20.20.450">
    <property type="entry name" value="EAL domain"/>
    <property type="match status" value="1"/>
</dbReference>
<dbReference type="InterPro" id="IPR029787">
    <property type="entry name" value="Nucleotide_cyclase"/>
</dbReference>
<dbReference type="AlphaFoldDB" id="A0A8J3GJM0"/>
<dbReference type="Gene3D" id="3.30.70.270">
    <property type="match status" value="1"/>
</dbReference>
<dbReference type="PROSITE" id="PS50887">
    <property type="entry name" value="GGDEF"/>
    <property type="match status" value="1"/>
</dbReference>
<accession>A0A8J3GJM0</accession>
<comment type="caution">
    <text evidence="5">The sequence shown here is derived from an EMBL/GenBank/DDBJ whole genome shotgun (WGS) entry which is preliminary data.</text>
</comment>
<evidence type="ECO:0000256" key="1">
    <source>
        <dbReference type="PROSITE-ProRule" id="PRU00244"/>
    </source>
</evidence>
<evidence type="ECO:0000259" key="2">
    <source>
        <dbReference type="PROSITE" id="PS50883"/>
    </source>
</evidence>
<dbReference type="InterPro" id="IPR035919">
    <property type="entry name" value="EAL_sf"/>
</dbReference>
<dbReference type="InterPro" id="IPR000160">
    <property type="entry name" value="GGDEF_dom"/>
</dbReference>
<feature type="domain" description="GGDEF" evidence="3">
    <location>
        <begin position="395"/>
        <end position="525"/>
    </location>
</feature>
<proteinExistence type="predicted"/>
<dbReference type="InterPro" id="IPR052155">
    <property type="entry name" value="Biofilm_reg_signaling"/>
</dbReference>
<dbReference type="SUPFAM" id="SSF55785">
    <property type="entry name" value="PYP-like sensor domain (PAS domain)"/>
    <property type="match status" value="1"/>
</dbReference>
<evidence type="ECO:0000313" key="6">
    <source>
        <dbReference type="Proteomes" id="UP000630142"/>
    </source>
</evidence>
<dbReference type="InterPro" id="IPR001633">
    <property type="entry name" value="EAL_dom"/>
</dbReference>
<dbReference type="Pfam" id="PF03707">
    <property type="entry name" value="MHYT"/>
    <property type="match status" value="2"/>
</dbReference>
<feature type="transmembrane region" description="Helical" evidence="1">
    <location>
        <begin position="84"/>
        <end position="106"/>
    </location>
</feature>
<dbReference type="RefSeq" id="WP_189501536.1">
    <property type="nucleotide sequence ID" value="NZ_BMZQ01000001.1"/>
</dbReference>
<evidence type="ECO:0000259" key="4">
    <source>
        <dbReference type="PROSITE" id="PS50924"/>
    </source>
</evidence>
<dbReference type="PROSITE" id="PS50924">
    <property type="entry name" value="MHYT"/>
    <property type="match status" value="1"/>
</dbReference>
<evidence type="ECO:0000313" key="5">
    <source>
        <dbReference type="EMBL" id="GHD07576.1"/>
    </source>
</evidence>
<gene>
    <name evidence="5" type="ORF">GCM10016234_06120</name>
</gene>
<keyword evidence="6" id="KW-1185">Reference proteome</keyword>
<feature type="transmembrane region" description="Helical" evidence="1">
    <location>
        <begin position="47"/>
        <end position="72"/>
    </location>
</feature>
<dbReference type="SMART" id="SM00267">
    <property type="entry name" value="GGDEF"/>
    <property type="match status" value="1"/>
</dbReference>
<dbReference type="NCBIfam" id="TIGR00254">
    <property type="entry name" value="GGDEF"/>
    <property type="match status" value="1"/>
</dbReference>
<keyword evidence="1" id="KW-0472">Membrane</keyword>
<feature type="transmembrane region" description="Helical" evidence="1">
    <location>
        <begin position="12"/>
        <end position="35"/>
    </location>
</feature>
<dbReference type="CDD" id="cd01948">
    <property type="entry name" value="EAL"/>
    <property type="match status" value="1"/>
</dbReference>
<feature type="transmembrane region" description="Helical" evidence="1">
    <location>
        <begin position="142"/>
        <end position="163"/>
    </location>
</feature>